<evidence type="ECO:0000256" key="6">
    <source>
        <dbReference type="ARBA" id="ARBA00023295"/>
    </source>
</evidence>
<evidence type="ECO:0000256" key="3">
    <source>
        <dbReference type="ARBA" id="ARBA00012758"/>
    </source>
</evidence>
<dbReference type="Gene3D" id="2.60.120.560">
    <property type="entry name" value="Exo-inulinase, domain 1"/>
    <property type="match status" value="1"/>
</dbReference>
<dbReference type="SMART" id="SM00640">
    <property type="entry name" value="Glyco_32"/>
    <property type="match status" value="1"/>
</dbReference>
<dbReference type="InterPro" id="IPR023296">
    <property type="entry name" value="Glyco_hydro_beta-prop_sf"/>
</dbReference>
<evidence type="ECO:0000259" key="11">
    <source>
        <dbReference type="Pfam" id="PF08244"/>
    </source>
</evidence>
<dbReference type="InterPro" id="IPR051214">
    <property type="entry name" value="GH32_Enzymes"/>
</dbReference>
<evidence type="ECO:0000256" key="4">
    <source>
        <dbReference type="ARBA" id="ARBA00019623"/>
    </source>
</evidence>
<dbReference type="InterPro" id="IPR013320">
    <property type="entry name" value="ConA-like_dom_sf"/>
</dbReference>
<dbReference type="NCBIfam" id="TIGR01322">
    <property type="entry name" value="scrB_fam"/>
    <property type="match status" value="1"/>
</dbReference>
<keyword evidence="13" id="KW-1185">Reference proteome</keyword>
<comment type="function">
    <text evidence="9">Enables the bacterium to metabolize sucrose as a sole carbon source.</text>
</comment>
<dbReference type="PANTHER" id="PTHR43101">
    <property type="entry name" value="BETA-FRUCTOSIDASE"/>
    <property type="match status" value="1"/>
</dbReference>
<dbReference type="RefSeq" id="WP_186859376.1">
    <property type="nucleotide sequence ID" value="NZ_JACOOO010000004.1"/>
</dbReference>
<evidence type="ECO:0000256" key="8">
    <source>
        <dbReference type="RuleBase" id="RU362110"/>
    </source>
</evidence>
<evidence type="ECO:0000256" key="7">
    <source>
        <dbReference type="ARBA" id="ARBA00033367"/>
    </source>
</evidence>
<evidence type="ECO:0000313" key="13">
    <source>
        <dbReference type="Proteomes" id="UP000596929"/>
    </source>
</evidence>
<keyword evidence="5 8" id="KW-0378">Hydrolase</keyword>
<comment type="pathway">
    <text evidence="1 9">Glycan biosynthesis; sucrose metabolism.</text>
</comment>
<dbReference type="PROSITE" id="PS00609">
    <property type="entry name" value="GLYCOSYL_HYDROL_F32"/>
    <property type="match status" value="1"/>
</dbReference>
<comment type="subcellular location">
    <subcellularLocation>
        <location evidence="9">Cytoplasm</location>
    </subcellularLocation>
</comment>
<evidence type="ECO:0000259" key="10">
    <source>
        <dbReference type="Pfam" id="PF00251"/>
    </source>
</evidence>
<keyword evidence="6 8" id="KW-0326">Glycosidase</keyword>
<dbReference type="EMBL" id="JACOOO010000004">
    <property type="protein sequence ID" value="MBC5628129.1"/>
    <property type="molecule type" value="Genomic_DNA"/>
</dbReference>
<dbReference type="Gene3D" id="2.115.10.20">
    <property type="entry name" value="Glycosyl hydrolase domain, family 43"/>
    <property type="match status" value="1"/>
</dbReference>
<evidence type="ECO:0000256" key="9">
    <source>
        <dbReference type="RuleBase" id="RU365015"/>
    </source>
</evidence>
<dbReference type="InterPro" id="IPR018053">
    <property type="entry name" value="Glyco_hydro_32_AS"/>
</dbReference>
<dbReference type="Proteomes" id="UP000596929">
    <property type="component" value="Unassembled WGS sequence"/>
</dbReference>
<dbReference type="InterPro" id="IPR013189">
    <property type="entry name" value="Glyco_hydro_32_C"/>
</dbReference>
<dbReference type="GO" id="GO:0004564">
    <property type="term" value="F:beta-fructofuranosidase activity"/>
    <property type="evidence" value="ECO:0007669"/>
    <property type="project" value="UniProtKB-EC"/>
</dbReference>
<sequence length="490" mass="56646">MIDWSREERYKPIEEVSKEELNELENAVKKCPFRQGYHIQPITGLLNDPNGFSFYNGEYHLFYQWFPRGPVHGLKYWYHTSSKDLVSWEDHGIGINPGDWFDSHGAFSGSGIVHDNKLHLLYTGNTRDENWIRTPYQCLAIMDDKNRVKKHSEPVINGVPEGYTDHFRDPKVFKKGDEFYAVIGAQNTDLKGRVVYYKSKDLINWDFVNEINTSLKDFGFMWECPDYIELDNKGILIFSPQGLEQEGDKYANIYQSGYIVGKPIDLSSGEFNHGEFIELDNGFDFYAPQTTEDLNGRRILVGWMGLPEIEYPTDKNGWAHCLTLPRELTLVNNKLIQNPVKELDELRENHRYIESMINGEERSFDGFDGERYELSCTFKDFSEGKVGVKLRVSENEETVVYYDVDNKKFTLDRSKSGEVFATEWGTTRSTSLDCKELSLQIFVDSSSVEIFVNGGEKVFTSRIFPDKNSTGIRFLSTEKCSIKAHMWSIK</sequence>
<gene>
    <name evidence="12" type="ORF">H8S20_04390</name>
</gene>
<dbReference type="SUPFAM" id="SSF75005">
    <property type="entry name" value="Arabinanase/levansucrase/invertase"/>
    <property type="match status" value="1"/>
</dbReference>
<comment type="catalytic activity">
    <reaction evidence="8">
        <text>Hydrolysis of terminal non-reducing beta-D-fructofuranoside residues in beta-D-fructofuranosides.</text>
        <dbReference type="EC" id="3.2.1.26"/>
    </reaction>
</comment>
<comment type="similarity">
    <text evidence="2 8">Belongs to the glycosyl hydrolase 32 family.</text>
</comment>
<dbReference type="Pfam" id="PF08244">
    <property type="entry name" value="Glyco_hydro_32C"/>
    <property type="match status" value="1"/>
</dbReference>
<feature type="domain" description="Glycosyl hydrolase family 32 C-terminal" evidence="11">
    <location>
        <begin position="342"/>
        <end position="479"/>
    </location>
</feature>
<dbReference type="InterPro" id="IPR006232">
    <property type="entry name" value="Suc6P_hydrolase"/>
</dbReference>
<feature type="domain" description="Glycosyl hydrolase family 32 N-terminal" evidence="10">
    <location>
        <begin position="38"/>
        <end position="339"/>
    </location>
</feature>
<proteinExistence type="inferred from homology"/>
<evidence type="ECO:0000256" key="1">
    <source>
        <dbReference type="ARBA" id="ARBA00004914"/>
    </source>
</evidence>
<dbReference type="CDD" id="cd18623">
    <property type="entry name" value="GH32_ScrB-like"/>
    <property type="match status" value="1"/>
</dbReference>
<evidence type="ECO:0000256" key="2">
    <source>
        <dbReference type="ARBA" id="ARBA00009902"/>
    </source>
</evidence>
<name>A0ABR7D9R0_9CLOT</name>
<dbReference type="EC" id="3.2.1.26" evidence="3 8"/>
<accession>A0ABR7D9R0</accession>
<dbReference type="InterPro" id="IPR001362">
    <property type="entry name" value="Glyco_hydro_32"/>
</dbReference>
<dbReference type="InterPro" id="IPR013148">
    <property type="entry name" value="Glyco_hydro_32_N"/>
</dbReference>
<organism evidence="12 13">
    <name type="scientific">Clostridium hominis</name>
    <dbReference type="NCBI Taxonomy" id="2763036"/>
    <lineage>
        <taxon>Bacteria</taxon>
        <taxon>Bacillati</taxon>
        <taxon>Bacillota</taxon>
        <taxon>Clostridia</taxon>
        <taxon>Eubacteriales</taxon>
        <taxon>Clostridiaceae</taxon>
        <taxon>Clostridium</taxon>
    </lineage>
</organism>
<evidence type="ECO:0000256" key="5">
    <source>
        <dbReference type="ARBA" id="ARBA00022801"/>
    </source>
</evidence>
<dbReference type="SUPFAM" id="SSF49899">
    <property type="entry name" value="Concanavalin A-like lectins/glucanases"/>
    <property type="match status" value="1"/>
</dbReference>
<keyword evidence="9" id="KW-0119">Carbohydrate metabolism</keyword>
<reference evidence="12 13" key="1">
    <citation type="submission" date="2020-08" db="EMBL/GenBank/DDBJ databases">
        <title>Genome public.</title>
        <authorList>
            <person name="Liu C."/>
            <person name="Sun Q."/>
        </authorList>
    </citation>
    <scope>NUCLEOTIDE SEQUENCE [LARGE SCALE GENOMIC DNA]</scope>
    <source>
        <strain evidence="12 13">NSJ-6</strain>
    </source>
</reference>
<protein>
    <recommendedName>
        <fullName evidence="4 8">Sucrose-6-phosphate hydrolase</fullName>
        <ecNumber evidence="3 8">3.2.1.26</ecNumber>
    </recommendedName>
    <alternativeName>
        <fullName evidence="7 9">Invertase</fullName>
    </alternativeName>
</protein>
<comment type="caution">
    <text evidence="12">The sequence shown here is derived from an EMBL/GenBank/DDBJ whole genome shotgun (WGS) entry which is preliminary data.</text>
</comment>
<dbReference type="Pfam" id="PF00251">
    <property type="entry name" value="Glyco_hydro_32N"/>
    <property type="match status" value="1"/>
</dbReference>
<keyword evidence="9" id="KW-0963">Cytoplasm</keyword>
<dbReference type="PANTHER" id="PTHR43101:SF1">
    <property type="entry name" value="BETA-FRUCTOSIDASE"/>
    <property type="match status" value="1"/>
</dbReference>
<evidence type="ECO:0000313" key="12">
    <source>
        <dbReference type="EMBL" id="MBC5628129.1"/>
    </source>
</evidence>